<protein>
    <submittedName>
        <fullName evidence="1">Uncharacterized protein</fullName>
    </submittedName>
</protein>
<reference evidence="1" key="1">
    <citation type="submission" date="2020-05" db="EMBL/GenBank/DDBJ databases">
        <authorList>
            <person name="Zhu T."/>
            <person name="Keshari N."/>
            <person name="Lu X."/>
        </authorList>
    </citation>
    <scope>NUCLEOTIDE SEQUENCE</scope>
    <source>
        <strain evidence="1">NK1-12</strain>
        <plasmid evidence="1">p1</plasmid>
    </source>
</reference>
<dbReference type="AlphaFoldDB" id="A0AA96WMV4"/>
<evidence type="ECO:0000313" key="1">
    <source>
        <dbReference type="EMBL" id="WNZ28134.1"/>
    </source>
</evidence>
<gene>
    <name evidence="1" type="ORF">HJG54_35120</name>
</gene>
<geneLocation type="plasmid" evidence="1">
    <name>p1</name>
</geneLocation>
<sequence length="81" mass="9352">MHTIHTGQAVVVFTCGVSIRGIVHQIQLSPWGEPCYQIHNQWYSQDVYPDPNIKPRSQWFLGKLYTEPSDPPILLIKYPCN</sequence>
<dbReference type="RefSeq" id="WP_316437168.1">
    <property type="nucleotide sequence ID" value="NZ_CP053588.1"/>
</dbReference>
<organism evidence="1">
    <name type="scientific">Leptolyngbya sp. NK1-12</name>
    <dbReference type="NCBI Taxonomy" id="2547451"/>
    <lineage>
        <taxon>Bacteria</taxon>
        <taxon>Bacillati</taxon>
        <taxon>Cyanobacteriota</taxon>
        <taxon>Cyanophyceae</taxon>
        <taxon>Leptolyngbyales</taxon>
        <taxon>Leptolyngbyaceae</taxon>
        <taxon>Leptolyngbya group</taxon>
        <taxon>Leptolyngbya</taxon>
    </lineage>
</organism>
<name>A0AA96WMV4_9CYAN</name>
<proteinExistence type="predicted"/>
<keyword evidence="1" id="KW-0614">Plasmid</keyword>
<accession>A0AA96WMV4</accession>
<dbReference type="EMBL" id="CP053588">
    <property type="protein sequence ID" value="WNZ28134.1"/>
    <property type="molecule type" value="Genomic_DNA"/>
</dbReference>